<comment type="caution">
    <text evidence="1">The sequence shown here is derived from an EMBL/GenBank/DDBJ whole genome shotgun (WGS) entry which is preliminary data.</text>
</comment>
<dbReference type="RefSeq" id="WP_310299156.1">
    <property type="nucleotide sequence ID" value="NZ_BAAAPS010000014.1"/>
</dbReference>
<organism evidence="1 2">
    <name type="scientific">Nocardioides marmoribigeumensis</name>
    <dbReference type="NCBI Taxonomy" id="433649"/>
    <lineage>
        <taxon>Bacteria</taxon>
        <taxon>Bacillati</taxon>
        <taxon>Actinomycetota</taxon>
        <taxon>Actinomycetes</taxon>
        <taxon>Propionibacteriales</taxon>
        <taxon>Nocardioidaceae</taxon>
        <taxon>Nocardioides</taxon>
    </lineage>
</organism>
<name>A0ABU2BRU7_9ACTN</name>
<dbReference type="EMBL" id="JAVDYG010000001">
    <property type="protein sequence ID" value="MDR7361338.1"/>
    <property type="molecule type" value="Genomic_DNA"/>
</dbReference>
<sequence length="200" mass="20890">MAGLQLYGPDGERVRRRVVVVACLVLVAGALAALGARAGAGPCRTDLDLVVGGESTSVARDAAAEGNSDRFFFYVVAADFELAEGGSVLANAAGLGQHLVGLELRGRVGHPVAPGDRFTTDGSGASFSLLTQVDERFSSFSPIDAASRVEVLAVSRRSLCLRVRFADQRMEVEGTIRAPIRDQAVRGVRTGAAVSTTMRG</sequence>
<dbReference type="Proteomes" id="UP001183648">
    <property type="component" value="Unassembled WGS sequence"/>
</dbReference>
<proteinExistence type="predicted"/>
<evidence type="ECO:0000313" key="1">
    <source>
        <dbReference type="EMBL" id="MDR7361338.1"/>
    </source>
</evidence>
<keyword evidence="2" id="KW-1185">Reference proteome</keyword>
<protein>
    <submittedName>
        <fullName evidence="1">Uncharacterized protein</fullName>
    </submittedName>
</protein>
<evidence type="ECO:0000313" key="2">
    <source>
        <dbReference type="Proteomes" id="UP001183648"/>
    </source>
</evidence>
<gene>
    <name evidence="1" type="ORF">J2S63_000891</name>
</gene>
<accession>A0ABU2BRU7</accession>
<reference evidence="1 2" key="1">
    <citation type="submission" date="2023-07" db="EMBL/GenBank/DDBJ databases">
        <title>Sequencing the genomes of 1000 actinobacteria strains.</title>
        <authorList>
            <person name="Klenk H.-P."/>
        </authorList>
    </citation>
    <scope>NUCLEOTIDE SEQUENCE [LARGE SCALE GENOMIC DNA]</scope>
    <source>
        <strain evidence="1 2">DSM 19426</strain>
    </source>
</reference>